<dbReference type="InterPro" id="IPR027417">
    <property type="entry name" value="P-loop_NTPase"/>
</dbReference>
<dbReference type="SUPFAM" id="SSF52540">
    <property type="entry name" value="P-loop containing nucleoside triphosphate hydrolases"/>
    <property type="match status" value="1"/>
</dbReference>
<organism evidence="2">
    <name type="scientific">Eutreptiella gymnastica</name>
    <dbReference type="NCBI Taxonomy" id="73025"/>
    <lineage>
        <taxon>Eukaryota</taxon>
        <taxon>Discoba</taxon>
        <taxon>Euglenozoa</taxon>
        <taxon>Euglenida</taxon>
        <taxon>Spirocuta</taxon>
        <taxon>Euglenophyceae</taxon>
        <taxon>Eutreptiales</taxon>
        <taxon>Eutreptiaceae</taxon>
        <taxon>Eutreptiella</taxon>
    </lineage>
</organism>
<dbReference type="Gene3D" id="3.40.50.300">
    <property type="entry name" value="P-loop containing nucleotide triphosphate hydrolases"/>
    <property type="match status" value="1"/>
</dbReference>
<dbReference type="CDD" id="cd00882">
    <property type="entry name" value="Ras_like_GTPase"/>
    <property type="match status" value="1"/>
</dbReference>
<dbReference type="EMBL" id="HBJA01145960">
    <property type="protein sequence ID" value="CAE0838848.1"/>
    <property type="molecule type" value="Transcribed_RNA"/>
</dbReference>
<evidence type="ECO:0000313" key="2">
    <source>
        <dbReference type="EMBL" id="CAE0838848.1"/>
    </source>
</evidence>
<feature type="region of interest" description="Disordered" evidence="1">
    <location>
        <begin position="385"/>
        <end position="407"/>
    </location>
</feature>
<protein>
    <submittedName>
        <fullName evidence="2">Uncharacterized protein</fullName>
    </submittedName>
</protein>
<feature type="compositionally biased region" description="Basic and acidic residues" evidence="1">
    <location>
        <begin position="389"/>
        <end position="407"/>
    </location>
</feature>
<accession>A0A7S4LMM2</accession>
<evidence type="ECO:0000256" key="1">
    <source>
        <dbReference type="SAM" id="MobiDB-lite"/>
    </source>
</evidence>
<feature type="region of interest" description="Disordered" evidence="1">
    <location>
        <begin position="29"/>
        <end position="103"/>
    </location>
</feature>
<gene>
    <name evidence="2" type="ORF">EGYM00163_LOCUS50220</name>
</gene>
<reference evidence="2" key="1">
    <citation type="submission" date="2021-01" db="EMBL/GenBank/DDBJ databases">
        <authorList>
            <person name="Corre E."/>
            <person name="Pelletier E."/>
            <person name="Niang G."/>
            <person name="Scheremetjew M."/>
            <person name="Finn R."/>
            <person name="Kale V."/>
            <person name="Holt S."/>
            <person name="Cochrane G."/>
            <person name="Meng A."/>
            <person name="Brown T."/>
            <person name="Cohen L."/>
        </authorList>
    </citation>
    <scope>NUCLEOTIDE SEQUENCE</scope>
    <source>
        <strain evidence="2">CCMP1594</strain>
    </source>
</reference>
<feature type="compositionally biased region" description="Polar residues" evidence="1">
    <location>
        <begin position="92"/>
        <end position="101"/>
    </location>
</feature>
<sequence>MEHMGSNGVMTYSAAMSGLTEPAENVVRYSSTSHVDDGRISPPDNVGVIVYTDPSSPTSPSSGDLQPCIISPNDDTTNGDSPDAALDDDGSLTETDTSVQRQQRRVTIVEVQAEPESGGQSQTHPAIAVGDVHDAVPLAPRAASLADPGVIQEKLERLRQQYPVAHTRQVNCLLVGRAGNGKSSLINSMYQTLTGRVDQLCEEGSADSSCTVQYACSPALCQSGALPLLLFDTKGFTDAHDKDTQSLLRKLLKGKFKTGRSMNNPKWKDCYLLPNKALRIDVVIFVYAYGSVFPHRLAAGLYEEAQKSQVTVMPVITFYDKVEHDEQLNVHLDCCRRTFNTHPVYLTNLTALRGWHSPDADRASSRTRGVVMDIVSQLMVSGQQHQRSKKLDLHQPVKGDHKDCALM</sequence>
<dbReference type="AlphaFoldDB" id="A0A7S4LMM2"/>
<proteinExistence type="predicted"/>
<name>A0A7S4LMM2_9EUGL</name>